<comment type="caution">
    <text evidence="1">The sequence shown here is derived from an EMBL/GenBank/DDBJ whole genome shotgun (WGS) entry which is preliminary data.</text>
</comment>
<dbReference type="SUPFAM" id="SSF102462">
    <property type="entry name" value="Peptidyl-tRNA hydrolase II"/>
    <property type="match status" value="1"/>
</dbReference>
<gene>
    <name evidence="1" type="ORF">PJ311_17965</name>
</gene>
<evidence type="ECO:0000313" key="2">
    <source>
        <dbReference type="Proteomes" id="UP001211894"/>
    </source>
</evidence>
<dbReference type="PIRSF" id="PIRSF033736">
    <property type="entry name" value="UCP033763"/>
    <property type="match status" value="1"/>
</dbReference>
<dbReference type="Gene3D" id="3.40.1490.10">
    <property type="entry name" value="Bit1"/>
    <property type="match status" value="1"/>
</dbReference>
<accession>A0ABT4X811</accession>
<name>A0ABT4X811_9BACI</name>
<evidence type="ECO:0000313" key="1">
    <source>
        <dbReference type="EMBL" id="MDA7028427.1"/>
    </source>
</evidence>
<keyword evidence="2" id="KW-1185">Reference proteome</keyword>
<dbReference type="Pfam" id="PF09391">
    <property type="entry name" value="DUF2000"/>
    <property type="match status" value="1"/>
</dbReference>
<organism evidence="1 2">
    <name type="scientific">Bacillus changyiensis</name>
    <dbReference type="NCBI Taxonomy" id="3004103"/>
    <lineage>
        <taxon>Bacteria</taxon>
        <taxon>Bacillati</taxon>
        <taxon>Bacillota</taxon>
        <taxon>Bacilli</taxon>
        <taxon>Bacillales</taxon>
        <taxon>Bacillaceae</taxon>
        <taxon>Bacillus</taxon>
    </lineage>
</organism>
<dbReference type="InterPro" id="IPR018988">
    <property type="entry name" value="DUF2000"/>
</dbReference>
<dbReference type="InterPro" id="IPR023476">
    <property type="entry name" value="Pep_tRNA_hydro_II_dom_sf"/>
</dbReference>
<dbReference type="InterPro" id="IPR017021">
    <property type="entry name" value="UCP033763"/>
</dbReference>
<dbReference type="RefSeq" id="WP_271342247.1">
    <property type="nucleotide sequence ID" value="NZ_JAQKAB010000017.1"/>
</dbReference>
<dbReference type="Proteomes" id="UP001211894">
    <property type="component" value="Unassembled WGS sequence"/>
</dbReference>
<dbReference type="EMBL" id="JAQKAB010000017">
    <property type="protein sequence ID" value="MDA7028427.1"/>
    <property type="molecule type" value="Genomic_DNA"/>
</dbReference>
<protein>
    <submittedName>
        <fullName evidence="1">DUF2000 domain-containing protein</fullName>
    </submittedName>
</protein>
<proteinExistence type="predicted"/>
<reference evidence="1 2" key="1">
    <citation type="submission" date="2023-01" db="EMBL/GenBank/DDBJ databases">
        <title>Bacillus changyiensis sp. nov., isolated from a coastal deposit.</title>
        <authorList>
            <person name="Xiao G."/>
            <person name="Lai Q."/>
            <person name="Hu Z."/>
            <person name="Shao Z."/>
        </authorList>
    </citation>
    <scope>NUCLEOTIDE SEQUENCE [LARGE SCALE GENOMIC DNA]</scope>
    <source>
        <strain evidence="1 2">CLL-7-23</strain>
    </source>
</reference>
<sequence length="137" mass="15014">MEMKCVIVIDSTLPTGLIANTAAVLALTLGRKVEGIIGPEVLDASNRTHEGITTIPIPILKSNKTEIKELKHKVDHEDLHDLLVVDFSNAAQTTKNYEDYTKKIATIPSDDLDYLGIALYGEKKKVNKLTGSMGLLR</sequence>